<feature type="domain" description="Histidine kinase" evidence="14">
    <location>
        <begin position="146"/>
        <end position="352"/>
    </location>
</feature>
<feature type="transmembrane region" description="Helical" evidence="13">
    <location>
        <begin position="47"/>
        <end position="65"/>
    </location>
</feature>
<dbReference type="InterPro" id="IPR011495">
    <property type="entry name" value="Sig_transdc_His_kin_sub2_dim/P"/>
</dbReference>
<evidence type="ECO:0000256" key="10">
    <source>
        <dbReference type="ARBA" id="ARBA00022989"/>
    </source>
</evidence>
<evidence type="ECO:0000256" key="4">
    <source>
        <dbReference type="ARBA" id="ARBA00022553"/>
    </source>
</evidence>
<dbReference type="PROSITE" id="PS50109">
    <property type="entry name" value="HIS_KIN"/>
    <property type="match status" value="1"/>
</dbReference>
<keyword evidence="9" id="KW-0067">ATP-binding</keyword>
<comment type="caution">
    <text evidence="15">The sequence shown here is derived from an EMBL/GenBank/DDBJ whole genome shotgun (WGS) entry which is preliminary data.</text>
</comment>
<gene>
    <name evidence="15" type="ORF">J2792_000211</name>
</gene>
<dbReference type="Proteomes" id="UP001184150">
    <property type="component" value="Unassembled WGS sequence"/>
</dbReference>
<evidence type="ECO:0000256" key="5">
    <source>
        <dbReference type="ARBA" id="ARBA00022679"/>
    </source>
</evidence>
<evidence type="ECO:0000256" key="12">
    <source>
        <dbReference type="ARBA" id="ARBA00023136"/>
    </source>
</evidence>
<evidence type="ECO:0000313" key="15">
    <source>
        <dbReference type="EMBL" id="MDR6509371.1"/>
    </source>
</evidence>
<accession>A0ABU1MGB4</accession>
<proteinExistence type="predicted"/>
<evidence type="ECO:0000256" key="6">
    <source>
        <dbReference type="ARBA" id="ARBA00022692"/>
    </source>
</evidence>
<dbReference type="InterPro" id="IPR036890">
    <property type="entry name" value="HATPase_C_sf"/>
</dbReference>
<dbReference type="InterPro" id="IPR003594">
    <property type="entry name" value="HATPase_dom"/>
</dbReference>
<evidence type="ECO:0000313" key="16">
    <source>
        <dbReference type="Proteomes" id="UP001184150"/>
    </source>
</evidence>
<dbReference type="InterPro" id="IPR038318">
    <property type="entry name" value="KdpD_sf"/>
</dbReference>
<dbReference type="Pfam" id="PF02518">
    <property type="entry name" value="HATPase_c"/>
    <property type="match status" value="1"/>
</dbReference>
<evidence type="ECO:0000256" key="9">
    <source>
        <dbReference type="ARBA" id="ARBA00022840"/>
    </source>
</evidence>
<dbReference type="InterPro" id="IPR025201">
    <property type="entry name" value="KdpD_TM"/>
</dbReference>
<keyword evidence="16" id="KW-1185">Reference proteome</keyword>
<keyword evidence="7" id="KW-0547">Nucleotide-binding</keyword>
<comment type="subcellular location">
    <subcellularLocation>
        <location evidence="2">Membrane</location>
        <topology evidence="2">Multi-pass membrane protein</topology>
    </subcellularLocation>
</comment>
<evidence type="ECO:0000259" key="14">
    <source>
        <dbReference type="PROSITE" id="PS50109"/>
    </source>
</evidence>
<feature type="transmembrane region" description="Helical" evidence="13">
    <location>
        <begin position="98"/>
        <end position="116"/>
    </location>
</feature>
<dbReference type="GO" id="GO:0016301">
    <property type="term" value="F:kinase activity"/>
    <property type="evidence" value="ECO:0007669"/>
    <property type="project" value="UniProtKB-KW"/>
</dbReference>
<evidence type="ECO:0000256" key="2">
    <source>
        <dbReference type="ARBA" id="ARBA00004141"/>
    </source>
</evidence>
<dbReference type="SMART" id="SM00387">
    <property type="entry name" value="HATPase_c"/>
    <property type="match status" value="1"/>
</dbReference>
<evidence type="ECO:0000256" key="13">
    <source>
        <dbReference type="SAM" id="Phobius"/>
    </source>
</evidence>
<feature type="transmembrane region" description="Helical" evidence="13">
    <location>
        <begin position="21"/>
        <end position="41"/>
    </location>
</feature>
<name>A0ABU1MGB4_9SPHN</name>
<evidence type="ECO:0000256" key="7">
    <source>
        <dbReference type="ARBA" id="ARBA00022741"/>
    </source>
</evidence>
<dbReference type="Gene3D" id="1.20.120.620">
    <property type="entry name" value="Backbone structure of the membrane domain of e. Coli histidine kinase receptor kdpd"/>
    <property type="match status" value="1"/>
</dbReference>
<evidence type="ECO:0000256" key="11">
    <source>
        <dbReference type="ARBA" id="ARBA00023012"/>
    </source>
</evidence>
<organism evidence="15 16">
    <name type="scientific">Novosphingobium capsulatum</name>
    <dbReference type="NCBI Taxonomy" id="13688"/>
    <lineage>
        <taxon>Bacteria</taxon>
        <taxon>Pseudomonadati</taxon>
        <taxon>Pseudomonadota</taxon>
        <taxon>Alphaproteobacteria</taxon>
        <taxon>Sphingomonadales</taxon>
        <taxon>Sphingomonadaceae</taxon>
        <taxon>Novosphingobium</taxon>
    </lineage>
</organism>
<dbReference type="PANTHER" id="PTHR41523:SF8">
    <property type="entry name" value="ETHYLENE RESPONSE SENSOR PROTEIN"/>
    <property type="match status" value="1"/>
</dbReference>
<keyword evidence="4" id="KW-0597">Phosphoprotein</keyword>
<comment type="catalytic activity">
    <reaction evidence="1">
        <text>ATP + protein L-histidine = ADP + protein N-phospho-L-histidine.</text>
        <dbReference type="EC" id="2.7.13.3"/>
    </reaction>
</comment>
<dbReference type="SUPFAM" id="SSF55874">
    <property type="entry name" value="ATPase domain of HSP90 chaperone/DNA topoisomerase II/histidine kinase"/>
    <property type="match status" value="1"/>
</dbReference>
<dbReference type="CDD" id="cd00075">
    <property type="entry name" value="HATPase"/>
    <property type="match status" value="1"/>
</dbReference>
<dbReference type="Pfam" id="PF13493">
    <property type="entry name" value="DUF4118"/>
    <property type="match status" value="1"/>
</dbReference>
<keyword evidence="11" id="KW-0902">Two-component regulatory system</keyword>
<keyword evidence="5" id="KW-0808">Transferase</keyword>
<keyword evidence="10 13" id="KW-1133">Transmembrane helix</keyword>
<keyword evidence="6 13" id="KW-0812">Transmembrane</keyword>
<dbReference type="EMBL" id="JAVDRD010000001">
    <property type="protein sequence ID" value="MDR6509371.1"/>
    <property type="molecule type" value="Genomic_DNA"/>
</dbReference>
<dbReference type="RefSeq" id="WP_051146318.1">
    <property type="nucleotide sequence ID" value="NZ_JAVDRD010000001.1"/>
</dbReference>
<dbReference type="Pfam" id="PF07568">
    <property type="entry name" value="HisKA_2"/>
    <property type="match status" value="1"/>
</dbReference>
<protein>
    <recommendedName>
        <fullName evidence="3">histidine kinase</fullName>
        <ecNumber evidence="3">2.7.13.3</ecNumber>
    </recommendedName>
</protein>
<dbReference type="EC" id="2.7.13.3" evidence="3"/>
<evidence type="ECO:0000256" key="1">
    <source>
        <dbReference type="ARBA" id="ARBA00000085"/>
    </source>
</evidence>
<dbReference type="InterPro" id="IPR005467">
    <property type="entry name" value="His_kinase_dom"/>
</dbReference>
<keyword evidence="8 15" id="KW-0418">Kinase</keyword>
<dbReference type="PANTHER" id="PTHR41523">
    <property type="entry name" value="TWO-COMPONENT SYSTEM SENSOR PROTEIN"/>
    <property type="match status" value="1"/>
</dbReference>
<keyword evidence="12 13" id="KW-0472">Membrane</keyword>
<sequence length="356" mass="38641">MTSAPRPPLWSIRGLQSCSPPTRYTVGIVLFMLALLLRWLADDLFPPGFPFLTFFPAVIIATFIAGRGPGIVCAILSGLAAWYFFVPPEFSFFVTPQVATAMLFYTGVVAVDIVLIDGLTRRQRQLEESEARLAEMAANQALLFKELQHRVANNLASVASMLRLQRRQIERNPALALPLIDRADQRIEMMGRVHRQLYDPAAQTKPISEILASAVNLAREMADADAVDVDVVAEDVRLEVGRLLPLVLLLTELLANSFKHAFAPGQPGRIDVRLERVDDARLCLTVADNGRGMPAADPADHIPGGVRTRRGLGTAIIAGLVAQLGGSHRVRSGTDGAANPGVTTVVLFPETLGRQG</sequence>
<reference evidence="15 16" key="1">
    <citation type="submission" date="2023-07" db="EMBL/GenBank/DDBJ databases">
        <title>Sorghum-associated microbial communities from plants grown in Nebraska, USA.</title>
        <authorList>
            <person name="Schachtman D."/>
        </authorList>
    </citation>
    <scope>NUCLEOTIDE SEQUENCE [LARGE SCALE GENOMIC DNA]</scope>
    <source>
        <strain evidence="15 16">DS1027</strain>
    </source>
</reference>
<dbReference type="Gene3D" id="3.30.565.10">
    <property type="entry name" value="Histidine kinase-like ATPase, C-terminal domain"/>
    <property type="match status" value="1"/>
</dbReference>
<evidence type="ECO:0000256" key="8">
    <source>
        <dbReference type="ARBA" id="ARBA00022777"/>
    </source>
</evidence>
<evidence type="ECO:0000256" key="3">
    <source>
        <dbReference type="ARBA" id="ARBA00012438"/>
    </source>
</evidence>